<proteinExistence type="predicted"/>
<dbReference type="Proteomes" id="UP000075901">
    <property type="component" value="Unassembled WGS sequence"/>
</dbReference>
<feature type="compositionally biased region" description="Basic and acidic residues" evidence="1">
    <location>
        <begin position="103"/>
        <end position="113"/>
    </location>
</feature>
<feature type="region of interest" description="Disordered" evidence="1">
    <location>
        <begin position="187"/>
        <end position="235"/>
    </location>
</feature>
<keyword evidence="2" id="KW-0732">Signal</keyword>
<evidence type="ECO:0000313" key="4">
    <source>
        <dbReference type="Proteomes" id="UP000075901"/>
    </source>
</evidence>
<evidence type="ECO:0000313" key="3">
    <source>
        <dbReference type="EnsemblMetazoa" id="AMAM011262-PA"/>
    </source>
</evidence>
<name>A0A182SQ99_9DIPT</name>
<feature type="region of interest" description="Disordered" evidence="1">
    <location>
        <begin position="68"/>
        <end position="141"/>
    </location>
</feature>
<dbReference type="VEuPathDB" id="VectorBase:AMAM011262"/>
<protein>
    <submittedName>
        <fullName evidence="3">Uncharacterized protein</fullName>
    </submittedName>
</protein>
<feature type="chain" id="PRO_5008136079" evidence="2">
    <location>
        <begin position="30"/>
        <end position="235"/>
    </location>
</feature>
<reference evidence="4" key="1">
    <citation type="submission" date="2013-09" db="EMBL/GenBank/DDBJ databases">
        <title>The Genome Sequence of Anopheles maculatus species B.</title>
        <authorList>
            <consortium name="The Broad Institute Genomics Platform"/>
            <person name="Neafsey D.E."/>
            <person name="Besansky N."/>
            <person name="Howell P."/>
            <person name="Walton C."/>
            <person name="Young S.K."/>
            <person name="Zeng Q."/>
            <person name="Gargeya S."/>
            <person name="Fitzgerald M."/>
            <person name="Haas B."/>
            <person name="Abouelleil A."/>
            <person name="Allen A.W."/>
            <person name="Alvarado L."/>
            <person name="Arachchi H.M."/>
            <person name="Berlin A.M."/>
            <person name="Chapman S.B."/>
            <person name="Gainer-Dewar J."/>
            <person name="Goldberg J."/>
            <person name="Griggs A."/>
            <person name="Gujja S."/>
            <person name="Hansen M."/>
            <person name="Howarth C."/>
            <person name="Imamovic A."/>
            <person name="Ireland A."/>
            <person name="Larimer J."/>
            <person name="McCowan C."/>
            <person name="Murphy C."/>
            <person name="Pearson M."/>
            <person name="Poon T.W."/>
            <person name="Priest M."/>
            <person name="Roberts A."/>
            <person name="Saif S."/>
            <person name="Shea T."/>
            <person name="Sisk P."/>
            <person name="Sykes S."/>
            <person name="Wortman J."/>
            <person name="Nusbaum C."/>
            <person name="Birren B."/>
        </authorList>
    </citation>
    <scope>NUCLEOTIDE SEQUENCE [LARGE SCALE GENOMIC DNA]</scope>
    <source>
        <strain evidence="4">maculatus3</strain>
    </source>
</reference>
<reference evidence="3" key="2">
    <citation type="submission" date="2020-05" db="UniProtKB">
        <authorList>
            <consortium name="EnsemblMetazoa"/>
        </authorList>
    </citation>
    <scope>IDENTIFICATION</scope>
    <source>
        <strain evidence="3">maculatus3</strain>
    </source>
</reference>
<keyword evidence="4" id="KW-1185">Reference proteome</keyword>
<evidence type="ECO:0000256" key="2">
    <source>
        <dbReference type="SAM" id="SignalP"/>
    </source>
</evidence>
<evidence type="ECO:0000256" key="1">
    <source>
        <dbReference type="SAM" id="MobiDB-lite"/>
    </source>
</evidence>
<feature type="compositionally biased region" description="Low complexity" evidence="1">
    <location>
        <begin position="87"/>
        <end position="98"/>
    </location>
</feature>
<sequence>MLSGRIRRRALALLGALLLVILVWPPCCATMPKPLPTVPPRAPWDIVPPARPHPAAAVLPAVPLQPWTTNGEGTIGPKRHHVPLSLGGERQQEGQQDQEPAESESRKSRRVSEFYRLLRALSPATQPRPTLEPNARTQSEVSAAVQLNLPSSGENSVRPNDARDYLIEPIDKNKSQSVKLASAVDLSQDNVPARVHARFDDTDPSPALSRSRREALPANPHRHQHQLAPASHPQN</sequence>
<feature type="signal peptide" evidence="2">
    <location>
        <begin position="1"/>
        <end position="29"/>
    </location>
</feature>
<dbReference type="AlphaFoldDB" id="A0A182SQ99"/>
<organism evidence="3 4">
    <name type="scientific">Anopheles maculatus</name>
    <dbReference type="NCBI Taxonomy" id="74869"/>
    <lineage>
        <taxon>Eukaryota</taxon>
        <taxon>Metazoa</taxon>
        <taxon>Ecdysozoa</taxon>
        <taxon>Arthropoda</taxon>
        <taxon>Hexapoda</taxon>
        <taxon>Insecta</taxon>
        <taxon>Pterygota</taxon>
        <taxon>Neoptera</taxon>
        <taxon>Endopterygota</taxon>
        <taxon>Diptera</taxon>
        <taxon>Nematocera</taxon>
        <taxon>Culicoidea</taxon>
        <taxon>Culicidae</taxon>
        <taxon>Anophelinae</taxon>
        <taxon>Anopheles</taxon>
        <taxon>Anopheles maculatus group</taxon>
    </lineage>
</organism>
<accession>A0A182SQ99</accession>
<dbReference type="EnsemblMetazoa" id="AMAM011262-RA">
    <property type="protein sequence ID" value="AMAM011262-PA"/>
    <property type="gene ID" value="AMAM011262"/>
</dbReference>